<feature type="region of interest" description="Disordered" evidence="2">
    <location>
        <begin position="518"/>
        <end position="537"/>
    </location>
</feature>
<proteinExistence type="inferred from homology"/>
<dbReference type="InterPro" id="IPR006311">
    <property type="entry name" value="TAT_signal"/>
</dbReference>
<dbReference type="PANTHER" id="PTHR48267:SF1">
    <property type="entry name" value="BILIRUBIN OXIDASE"/>
    <property type="match status" value="1"/>
</dbReference>
<evidence type="ECO:0000313" key="7">
    <source>
        <dbReference type="Proteomes" id="UP000181917"/>
    </source>
</evidence>
<dbReference type="Gene3D" id="2.60.40.420">
    <property type="entry name" value="Cupredoxins - blue copper proteins"/>
    <property type="match status" value="3"/>
</dbReference>
<dbReference type="CDD" id="cd13866">
    <property type="entry name" value="CuRO_2_BOD"/>
    <property type="match status" value="1"/>
</dbReference>
<name>A0A1H1BQR3_9MICC</name>
<evidence type="ECO:0000259" key="4">
    <source>
        <dbReference type="Pfam" id="PF07731"/>
    </source>
</evidence>
<keyword evidence="6" id="KW-0167">Capsid protein</keyword>
<dbReference type="GO" id="GO:0005507">
    <property type="term" value="F:copper ion binding"/>
    <property type="evidence" value="ECO:0007669"/>
    <property type="project" value="InterPro"/>
</dbReference>
<feature type="domain" description="Plastocyanin-like" evidence="5">
    <location>
        <begin position="79"/>
        <end position="201"/>
    </location>
</feature>
<dbReference type="CDD" id="cd13889">
    <property type="entry name" value="CuRO_3_BOD"/>
    <property type="match status" value="1"/>
</dbReference>
<dbReference type="Pfam" id="PF00394">
    <property type="entry name" value="Cu-oxidase"/>
    <property type="match status" value="1"/>
</dbReference>
<evidence type="ECO:0000259" key="3">
    <source>
        <dbReference type="Pfam" id="PF00394"/>
    </source>
</evidence>
<dbReference type="InterPro" id="IPR001117">
    <property type="entry name" value="Cu-oxidase_2nd"/>
</dbReference>
<dbReference type="OrthoDB" id="345021at2"/>
<protein>
    <submittedName>
        <fullName evidence="6">Multicopper oxidase with three cupredoxin domains (Includes cell division protein FtsP and spore coat protein CotA)</fullName>
    </submittedName>
</protein>
<dbReference type="PANTHER" id="PTHR48267">
    <property type="entry name" value="CUPREDOXIN SUPERFAMILY PROTEIN"/>
    <property type="match status" value="1"/>
</dbReference>
<gene>
    <name evidence="6" type="ORF">SAMN04489742_1522</name>
</gene>
<dbReference type="KEGG" id="acry:AC20117_09745"/>
<reference evidence="6 7" key="1">
    <citation type="submission" date="2016-10" db="EMBL/GenBank/DDBJ databases">
        <authorList>
            <person name="de Groot N.N."/>
        </authorList>
    </citation>
    <scope>NUCLEOTIDE SEQUENCE [LARGE SCALE GENOMIC DNA]</scope>
    <source>
        <strain evidence="6 7">DSM 20117</strain>
    </source>
</reference>
<comment type="similarity">
    <text evidence="1">Belongs to the multicopper oxidase family.</text>
</comment>
<evidence type="ECO:0000256" key="1">
    <source>
        <dbReference type="ARBA" id="ARBA00010609"/>
    </source>
</evidence>
<dbReference type="PROSITE" id="PS51318">
    <property type="entry name" value="TAT"/>
    <property type="match status" value="1"/>
</dbReference>
<dbReference type="Pfam" id="PF07731">
    <property type="entry name" value="Cu-oxidase_2"/>
    <property type="match status" value="1"/>
</dbReference>
<evidence type="ECO:0000256" key="2">
    <source>
        <dbReference type="SAM" id="MobiDB-lite"/>
    </source>
</evidence>
<dbReference type="GO" id="GO:0016491">
    <property type="term" value="F:oxidoreductase activity"/>
    <property type="evidence" value="ECO:0007669"/>
    <property type="project" value="InterPro"/>
</dbReference>
<evidence type="ECO:0000313" key="6">
    <source>
        <dbReference type="EMBL" id="SDQ54258.1"/>
    </source>
</evidence>
<dbReference type="AlphaFoldDB" id="A0A1H1BQR3"/>
<keyword evidence="7" id="KW-1185">Reference proteome</keyword>
<dbReference type="EMBL" id="FNKH01000002">
    <property type="protein sequence ID" value="SDQ54258.1"/>
    <property type="molecule type" value="Genomic_DNA"/>
</dbReference>
<feature type="region of interest" description="Disordered" evidence="2">
    <location>
        <begin position="32"/>
        <end position="64"/>
    </location>
</feature>
<keyword evidence="6" id="KW-0946">Virion</keyword>
<dbReference type="InterPro" id="IPR008972">
    <property type="entry name" value="Cupredoxin"/>
</dbReference>
<dbReference type="InterPro" id="IPR045087">
    <property type="entry name" value="Cu-oxidase_fam"/>
</dbReference>
<dbReference type="STRING" id="37928.SAMN04489742_1522"/>
<keyword evidence="6" id="KW-0131">Cell cycle</keyword>
<evidence type="ECO:0000259" key="5">
    <source>
        <dbReference type="Pfam" id="PF07732"/>
    </source>
</evidence>
<dbReference type="Proteomes" id="UP000181917">
    <property type="component" value="Unassembled WGS sequence"/>
</dbReference>
<dbReference type="SUPFAM" id="SSF49503">
    <property type="entry name" value="Cupredoxins"/>
    <property type="match status" value="2"/>
</dbReference>
<dbReference type="InterPro" id="IPR011707">
    <property type="entry name" value="Cu-oxidase-like_N"/>
</dbReference>
<dbReference type="InterPro" id="IPR011706">
    <property type="entry name" value="Cu-oxidase_C"/>
</dbReference>
<dbReference type="GO" id="GO:0051301">
    <property type="term" value="P:cell division"/>
    <property type="evidence" value="ECO:0007669"/>
    <property type="project" value="UniProtKB-KW"/>
</dbReference>
<keyword evidence="6" id="KW-0132">Cell division</keyword>
<dbReference type="Pfam" id="PF07732">
    <property type="entry name" value="Cu-oxidase_3"/>
    <property type="match status" value="1"/>
</dbReference>
<feature type="domain" description="Plastocyanin-like" evidence="3">
    <location>
        <begin position="241"/>
        <end position="323"/>
    </location>
</feature>
<feature type="domain" description="Plastocyanin-like" evidence="4">
    <location>
        <begin position="421"/>
        <end position="513"/>
    </location>
</feature>
<organism evidence="6 7">
    <name type="scientific">Crystallibacter crystallopoietes</name>
    <dbReference type="NCBI Taxonomy" id="37928"/>
    <lineage>
        <taxon>Bacteria</taxon>
        <taxon>Bacillati</taxon>
        <taxon>Actinomycetota</taxon>
        <taxon>Actinomycetes</taxon>
        <taxon>Micrococcales</taxon>
        <taxon>Micrococcaceae</taxon>
        <taxon>Crystallibacter</taxon>
    </lineage>
</organism>
<sequence>MSVTRRQLLTWGGLGVVGAGLVTVPISTVTAKSASQLSSRDMPRPYKAAFTRPPKLKPDSVSYESDGTPVNHYTLAMRQAQAQILPTKKTGILGYNGIFPGPTIELDQGTKAVVHMRNRMPKNHPLWNHHLLAASTHLHGSASLPQYDGYASDVIQPGFCKDYHYPNFQPARTLWYHDHGVHFTAQNVYSGLAAVYVMHDQVERELLPQGDFDVPLVVSDAMFAANGSLAYDDREHSGLWGDIILVNGKPWPVMKVQPRVYRFRVLNASISRSYRFALSSGQPFHIVGTDGGLVPATQSVKNFRQGMAERYEVLIDFSKYTPGTRVELKNLSNDNNRDYDHTNKVMRFDVVAAAPDMKSDPKWNHIPTKLVDSEVMSLTDDDADEKRRFRLEKDGVVEPWTFNGVTWEDVIASNFKLASADPALNSVEVWEIENKSGGWFHPVHIHLVDFRVLSRNGKAPFAWERGPKDVVYVGENEKVDLVMRFGPHEGRYMVHCHNLPHEDHSMMFQFRVGLGEDDPDPCDPMTAAPAELDTDPD</sequence>
<accession>A0A1H1BQR3</accession>